<accession>A0A9P6G7X8</accession>
<dbReference type="EMBL" id="WJXW01000014">
    <property type="protein sequence ID" value="KAF9730542.1"/>
    <property type="molecule type" value="Genomic_DNA"/>
</dbReference>
<dbReference type="AlphaFoldDB" id="A0A9P6G7X8"/>
<dbReference type="Proteomes" id="UP000756921">
    <property type="component" value="Unassembled WGS sequence"/>
</dbReference>
<evidence type="ECO:0000313" key="2">
    <source>
        <dbReference type="EMBL" id="KAF9730542.1"/>
    </source>
</evidence>
<protein>
    <submittedName>
        <fullName evidence="2">Uncharacterized protein</fullName>
    </submittedName>
</protein>
<reference evidence="2" key="1">
    <citation type="journal article" date="2020" name="Mol. Plant Microbe Interact.">
        <title>Genome Sequence of the Biocontrol Agent Coniothyrium minitans strain Conio (IMI 134523).</title>
        <authorList>
            <person name="Patel D."/>
            <person name="Shittu T.A."/>
            <person name="Baroncelli R."/>
            <person name="Muthumeenakshi S."/>
            <person name="Osborne T.H."/>
            <person name="Janganan T.K."/>
            <person name="Sreenivasaprasad S."/>
        </authorList>
    </citation>
    <scope>NUCLEOTIDE SEQUENCE</scope>
    <source>
        <strain evidence="2">Conio</strain>
    </source>
</reference>
<comment type="caution">
    <text evidence="2">The sequence shown here is derived from an EMBL/GenBank/DDBJ whole genome shotgun (WGS) entry which is preliminary data.</text>
</comment>
<feature type="compositionally biased region" description="Basic and acidic residues" evidence="1">
    <location>
        <begin position="24"/>
        <end position="37"/>
    </location>
</feature>
<gene>
    <name evidence="2" type="ORF">PMIN01_11411</name>
</gene>
<sequence length="142" mass="15112">MPTCDVQTAFAHARARPTTNVPQGKKERIPRGHDQRSVTRTHAVFPTQPPPTSRRHVPNARPDGSMHPVPHEEVSRVRPPTLRLVSVAASGTRTHGRQPLGSDRLPFVRDACRDDPGCDGAAAGVGIFGACTGGVWGGCVTA</sequence>
<proteinExistence type="predicted"/>
<keyword evidence="3" id="KW-1185">Reference proteome</keyword>
<organism evidence="2 3">
    <name type="scientific">Paraphaeosphaeria minitans</name>
    <dbReference type="NCBI Taxonomy" id="565426"/>
    <lineage>
        <taxon>Eukaryota</taxon>
        <taxon>Fungi</taxon>
        <taxon>Dikarya</taxon>
        <taxon>Ascomycota</taxon>
        <taxon>Pezizomycotina</taxon>
        <taxon>Dothideomycetes</taxon>
        <taxon>Pleosporomycetidae</taxon>
        <taxon>Pleosporales</taxon>
        <taxon>Massarineae</taxon>
        <taxon>Didymosphaeriaceae</taxon>
        <taxon>Paraphaeosphaeria</taxon>
    </lineage>
</organism>
<name>A0A9P6G7X8_9PLEO</name>
<evidence type="ECO:0000256" key="1">
    <source>
        <dbReference type="SAM" id="MobiDB-lite"/>
    </source>
</evidence>
<feature type="region of interest" description="Disordered" evidence="1">
    <location>
        <begin position="13"/>
        <end position="82"/>
    </location>
</feature>
<evidence type="ECO:0000313" key="3">
    <source>
        <dbReference type="Proteomes" id="UP000756921"/>
    </source>
</evidence>